<dbReference type="PROSITE" id="PS50932">
    <property type="entry name" value="HTH_LACI_2"/>
    <property type="match status" value="1"/>
</dbReference>
<dbReference type="CDD" id="cd06267">
    <property type="entry name" value="PBP1_LacI_sugar_binding-like"/>
    <property type="match status" value="1"/>
</dbReference>
<evidence type="ECO:0000259" key="4">
    <source>
        <dbReference type="PROSITE" id="PS50932"/>
    </source>
</evidence>
<dbReference type="GO" id="GO:0000976">
    <property type="term" value="F:transcription cis-regulatory region binding"/>
    <property type="evidence" value="ECO:0007669"/>
    <property type="project" value="TreeGrafter"/>
</dbReference>
<dbReference type="SUPFAM" id="SSF53822">
    <property type="entry name" value="Periplasmic binding protein-like I"/>
    <property type="match status" value="1"/>
</dbReference>
<dbReference type="InterPro" id="IPR028082">
    <property type="entry name" value="Peripla_BP_I"/>
</dbReference>
<evidence type="ECO:0000313" key="6">
    <source>
        <dbReference type="Proteomes" id="UP000436047"/>
    </source>
</evidence>
<reference evidence="5 6" key="1">
    <citation type="submission" date="2019-08" db="EMBL/GenBank/DDBJ databases">
        <title>In-depth cultivation of the pig gut microbiome towards novel bacterial diversity and tailored functional studies.</title>
        <authorList>
            <person name="Wylensek D."/>
            <person name="Hitch T.C.A."/>
            <person name="Clavel T."/>
        </authorList>
    </citation>
    <scope>NUCLEOTIDE SEQUENCE [LARGE SCALE GENOMIC DNA]</scope>
    <source>
        <strain evidence="5 6">WCA-389-WT-23B</strain>
    </source>
</reference>
<protein>
    <submittedName>
        <fullName evidence="5">LacI family transcriptional regulator</fullName>
    </submittedName>
</protein>
<dbReference type="GeneID" id="86052817"/>
<dbReference type="InterPro" id="IPR010982">
    <property type="entry name" value="Lambda_DNA-bd_dom_sf"/>
</dbReference>
<keyword evidence="3" id="KW-0804">Transcription</keyword>
<gene>
    <name evidence="5" type="ORF">FYJ45_07025</name>
</gene>
<dbReference type="SMART" id="SM00354">
    <property type="entry name" value="HTH_LACI"/>
    <property type="match status" value="1"/>
</dbReference>
<comment type="caution">
    <text evidence="5">The sequence shown here is derived from an EMBL/GenBank/DDBJ whole genome shotgun (WGS) entry which is preliminary data.</text>
</comment>
<sequence length="345" mass="38683">MKEKATIRDVAAAAGVSAATVSYVLNGKKKVSEQTRDVVLDVIRRMEYVPDLNARGLSIKDTKLIGVVVPQTEPGSTLMFRNNFYSEILGSIEFHARQNGYHVLISATDVTEDYLNLIRERNLDGVIIIGTYQNEFLSQLNQLDVPVVLVDSYCKYDWFHEIRIDDQKSSYMAARYVLEAGHRKIALVSGILHEDGVMNKRFKGYQEALADFGIPYRPEYVFEGNVDYDSGVDIAGRIAREKVDVTAVVATADIFAIGLIKGFYEMGIRVPEDISIIGFDDLDISAYLTPGLTTIKQHISLKGERAVSLLVQNMADPNMAKVEEVLPVRLVERASVKRMEPEKRR</sequence>
<dbReference type="Pfam" id="PF00356">
    <property type="entry name" value="LacI"/>
    <property type="match status" value="1"/>
</dbReference>
<dbReference type="PANTHER" id="PTHR30146">
    <property type="entry name" value="LACI-RELATED TRANSCRIPTIONAL REPRESSOR"/>
    <property type="match status" value="1"/>
</dbReference>
<organism evidence="5 6">
    <name type="scientific">Eisenbergiella porci</name>
    <dbReference type="NCBI Taxonomy" id="2652274"/>
    <lineage>
        <taxon>Bacteria</taxon>
        <taxon>Bacillati</taxon>
        <taxon>Bacillota</taxon>
        <taxon>Clostridia</taxon>
        <taxon>Lachnospirales</taxon>
        <taxon>Lachnospiraceae</taxon>
        <taxon>Eisenbergiella</taxon>
    </lineage>
</organism>
<dbReference type="PROSITE" id="PS00356">
    <property type="entry name" value="HTH_LACI_1"/>
    <property type="match status" value="1"/>
</dbReference>
<name>A0A6N7WF59_9FIRM</name>
<dbReference type="Gene3D" id="1.10.260.40">
    <property type="entry name" value="lambda repressor-like DNA-binding domains"/>
    <property type="match status" value="1"/>
</dbReference>
<dbReference type="InterPro" id="IPR000843">
    <property type="entry name" value="HTH_LacI"/>
</dbReference>
<dbReference type="CDD" id="cd01392">
    <property type="entry name" value="HTH_LacI"/>
    <property type="match status" value="1"/>
</dbReference>
<dbReference type="PRINTS" id="PR00036">
    <property type="entry name" value="HTHLACI"/>
</dbReference>
<evidence type="ECO:0000256" key="1">
    <source>
        <dbReference type="ARBA" id="ARBA00023015"/>
    </source>
</evidence>
<dbReference type="SUPFAM" id="SSF47413">
    <property type="entry name" value="lambda repressor-like DNA-binding domains"/>
    <property type="match status" value="1"/>
</dbReference>
<dbReference type="Proteomes" id="UP000436047">
    <property type="component" value="Unassembled WGS sequence"/>
</dbReference>
<evidence type="ECO:0000313" key="5">
    <source>
        <dbReference type="EMBL" id="MSS88060.1"/>
    </source>
</evidence>
<dbReference type="InterPro" id="IPR046335">
    <property type="entry name" value="LacI/GalR-like_sensor"/>
</dbReference>
<dbReference type="Gene3D" id="3.40.50.2300">
    <property type="match status" value="2"/>
</dbReference>
<evidence type="ECO:0000256" key="2">
    <source>
        <dbReference type="ARBA" id="ARBA00023125"/>
    </source>
</evidence>
<dbReference type="Pfam" id="PF13377">
    <property type="entry name" value="Peripla_BP_3"/>
    <property type="match status" value="1"/>
</dbReference>
<keyword evidence="2" id="KW-0238">DNA-binding</keyword>
<evidence type="ECO:0000256" key="3">
    <source>
        <dbReference type="ARBA" id="ARBA00023163"/>
    </source>
</evidence>
<proteinExistence type="predicted"/>
<dbReference type="AlphaFoldDB" id="A0A6N7WF59"/>
<accession>A0A6N7WF59</accession>
<feature type="domain" description="HTH lacI-type" evidence="4">
    <location>
        <begin position="5"/>
        <end position="59"/>
    </location>
</feature>
<dbReference type="RefSeq" id="WP_154464034.1">
    <property type="nucleotide sequence ID" value="NZ_JAXDZL010000164.1"/>
</dbReference>
<dbReference type="GO" id="GO:0003700">
    <property type="term" value="F:DNA-binding transcription factor activity"/>
    <property type="evidence" value="ECO:0007669"/>
    <property type="project" value="TreeGrafter"/>
</dbReference>
<dbReference type="EMBL" id="VUMI01000008">
    <property type="protein sequence ID" value="MSS88060.1"/>
    <property type="molecule type" value="Genomic_DNA"/>
</dbReference>
<dbReference type="PANTHER" id="PTHR30146:SF24">
    <property type="entry name" value="XYLOSE OPERON REGULATORY PROTEIN"/>
    <property type="match status" value="1"/>
</dbReference>
<keyword evidence="1" id="KW-0805">Transcription regulation</keyword>
<keyword evidence="6" id="KW-1185">Reference proteome</keyword>